<proteinExistence type="predicted"/>
<sequence length="180" mass="19408">MVSTHSHYSFSPSSSSQITNGPIQPGQSNITTDHEAAALSLRAACLAGCGATLRGTPASSEICFLPDQWTPTAALIAKAPKRDASPEPPVESYAVDIRRYSTLPPSKIQKRLKASGVECVYLTRSGTPRFVAYFRYSEISDRQSATTDALNVWVGYSAVKVHKLLKLEEVPPATKGMLPL</sequence>
<reference evidence="2 3" key="1">
    <citation type="submission" date="2014-04" db="EMBL/GenBank/DDBJ databases">
        <authorList>
            <consortium name="DOE Joint Genome Institute"/>
            <person name="Kuo A."/>
            <person name="Kohler A."/>
            <person name="Nagy L.G."/>
            <person name="Floudas D."/>
            <person name="Copeland A."/>
            <person name="Barry K.W."/>
            <person name="Cichocki N."/>
            <person name="Veneault-Fourrey C."/>
            <person name="LaButti K."/>
            <person name="Lindquist E.A."/>
            <person name="Lipzen A."/>
            <person name="Lundell T."/>
            <person name="Morin E."/>
            <person name="Murat C."/>
            <person name="Sun H."/>
            <person name="Tunlid A."/>
            <person name="Henrissat B."/>
            <person name="Grigoriev I.V."/>
            <person name="Hibbett D.S."/>
            <person name="Martin F."/>
            <person name="Nordberg H.P."/>
            <person name="Cantor M.N."/>
            <person name="Hua S.X."/>
        </authorList>
    </citation>
    <scope>NUCLEOTIDE SEQUENCE [LARGE SCALE GENOMIC DNA]</scope>
    <source>
        <strain evidence="2 3">LaAM-08-1</strain>
    </source>
</reference>
<evidence type="ECO:0000313" key="3">
    <source>
        <dbReference type="Proteomes" id="UP000054477"/>
    </source>
</evidence>
<evidence type="ECO:0000256" key="1">
    <source>
        <dbReference type="SAM" id="MobiDB-lite"/>
    </source>
</evidence>
<name>A0A0C9X996_9AGAR</name>
<evidence type="ECO:0000313" key="2">
    <source>
        <dbReference type="EMBL" id="KIJ92892.1"/>
    </source>
</evidence>
<feature type="compositionally biased region" description="Polar residues" evidence="1">
    <location>
        <begin position="17"/>
        <end position="29"/>
    </location>
</feature>
<dbReference type="HOGENOM" id="CLU_1496456_0_0_1"/>
<reference evidence="3" key="2">
    <citation type="submission" date="2015-01" db="EMBL/GenBank/DDBJ databases">
        <title>Evolutionary Origins and Diversification of the Mycorrhizal Mutualists.</title>
        <authorList>
            <consortium name="DOE Joint Genome Institute"/>
            <consortium name="Mycorrhizal Genomics Consortium"/>
            <person name="Kohler A."/>
            <person name="Kuo A."/>
            <person name="Nagy L.G."/>
            <person name="Floudas D."/>
            <person name="Copeland A."/>
            <person name="Barry K.W."/>
            <person name="Cichocki N."/>
            <person name="Veneault-Fourrey C."/>
            <person name="LaButti K."/>
            <person name="Lindquist E.A."/>
            <person name="Lipzen A."/>
            <person name="Lundell T."/>
            <person name="Morin E."/>
            <person name="Murat C."/>
            <person name="Riley R."/>
            <person name="Ohm R."/>
            <person name="Sun H."/>
            <person name="Tunlid A."/>
            <person name="Henrissat B."/>
            <person name="Grigoriev I.V."/>
            <person name="Hibbett D.S."/>
            <person name="Martin F."/>
        </authorList>
    </citation>
    <scope>NUCLEOTIDE SEQUENCE [LARGE SCALE GENOMIC DNA]</scope>
    <source>
        <strain evidence="3">LaAM-08-1</strain>
    </source>
</reference>
<dbReference type="Proteomes" id="UP000054477">
    <property type="component" value="Unassembled WGS sequence"/>
</dbReference>
<protein>
    <submittedName>
        <fullName evidence="2">Uncharacterized protein</fullName>
    </submittedName>
</protein>
<gene>
    <name evidence="2" type="ORF">K443DRAFT_125779</name>
</gene>
<organism evidence="2 3">
    <name type="scientific">Laccaria amethystina LaAM-08-1</name>
    <dbReference type="NCBI Taxonomy" id="1095629"/>
    <lineage>
        <taxon>Eukaryota</taxon>
        <taxon>Fungi</taxon>
        <taxon>Dikarya</taxon>
        <taxon>Basidiomycota</taxon>
        <taxon>Agaricomycotina</taxon>
        <taxon>Agaricomycetes</taxon>
        <taxon>Agaricomycetidae</taxon>
        <taxon>Agaricales</taxon>
        <taxon>Agaricineae</taxon>
        <taxon>Hydnangiaceae</taxon>
        <taxon>Laccaria</taxon>
    </lineage>
</organism>
<accession>A0A0C9X996</accession>
<keyword evidence="3" id="KW-1185">Reference proteome</keyword>
<dbReference type="AlphaFoldDB" id="A0A0C9X996"/>
<feature type="compositionally biased region" description="Low complexity" evidence="1">
    <location>
        <begin position="1"/>
        <end position="16"/>
    </location>
</feature>
<dbReference type="EMBL" id="KN838877">
    <property type="protein sequence ID" value="KIJ92892.1"/>
    <property type="molecule type" value="Genomic_DNA"/>
</dbReference>
<feature type="region of interest" description="Disordered" evidence="1">
    <location>
        <begin position="1"/>
        <end position="29"/>
    </location>
</feature>